<name>A0A8J5D1W7_CHIOP</name>
<proteinExistence type="predicted"/>
<evidence type="ECO:0000256" key="1">
    <source>
        <dbReference type="SAM" id="MobiDB-lite"/>
    </source>
</evidence>
<dbReference type="GO" id="GO:0017148">
    <property type="term" value="P:negative regulation of translation"/>
    <property type="evidence" value="ECO:0007669"/>
    <property type="project" value="InterPro"/>
</dbReference>
<feature type="region of interest" description="Disordered" evidence="1">
    <location>
        <begin position="72"/>
        <end position="112"/>
    </location>
</feature>
<reference evidence="3" key="1">
    <citation type="submission" date="2020-07" db="EMBL/GenBank/DDBJ databases">
        <title>The High-quality genome of the commercially important snow crab, Chionoecetes opilio.</title>
        <authorList>
            <person name="Jeong J.-H."/>
            <person name="Ryu S."/>
        </authorList>
    </citation>
    <scope>NUCLEOTIDE SEQUENCE</scope>
    <source>
        <strain evidence="3">MADBK_172401_WGS</strain>
        <tissue evidence="3">Digestive gland</tissue>
    </source>
</reference>
<protein>
    <submittedName>
        <fullName evidence="3">CCR4-NOT transcription complex subunit 1</fullName>
    </submittedName>
</protein>
<dbReference type="Proteomes" id="UP000770661">
    <property type="component" value="Unassembled WGS sequence"/>
</dbReference>
<dbReference type="InterPro" id="IPR040398">
    <property type="entry name" value="Not1"/>
</dbReference>
<evidence type="ECO:0000313" key="3">
    <source>
        <dbReference type="EMBL" id="KAG0726557.1"/>
    </source>
</evidence>
<feature type="domain" description="CCR4-NOT transcription complex subunit 1" evidence="2">
    <location>
        <begin position="148"/>
        <end position="236"/>
    </location>
</feature>
<dbReference type="Pfam" id="PF12842">
    <property type="entry name" value="DUF3819"/>
    <property type="match status" value="1"/>
</dbReference>
<dbReference type="PANTHER" id="PTHR13162:SF8">
    <property type="entry name" value="CCR4-NOT TRANSCRIPTION COMPLEX SUBUNIT 1"/>
    <property type="match status" value="1"/>
</dbReference>
<dbReference type="GO" id="GO:0000932">
    <property type="term" value="C:P-body"/>
    <property type="evidence" value="ECO:0007669"/>
    <property type="project" value="TreeGrafter"/>
</dbReference>
<dbReference type="OrthoDB" id="7107796at2759"/>
<accession>A0A8J5D1W7</accession>
<evidence type="ECO:0000313" key="4">
    <source>
        <dbReference type="Proteomes" id="UP000770661"/>
    </source>
</evidence>
<dbReference type="GO" id="GO:0030015">
    <property type="term" value="C:CCR4-NOT core complex"/>
    <property type="evidence" value="ECO:0007669"/>
    <property type="project" value="InterPro"/>
</dbReference>
<organism evidence="3 4">
    <name type="scientific">Chionoecetes opilio</name>
    <name type="common">Atlantic snow crab</name>
    <name type="synonym">Cancer opilio</name>
    <dbReference type="NCBI Taxonomy" id="41210"/>
    <lineage>
        <taxon>Eukaryota</taxon>
        <taxon>Metazoa</taxon>
        <taxon>Ecdysozoa</taxon>
        <taxon>Arthropoda</taxon>
        <taxon>Crustacea</taxon>
        <taxon>Multicrustacea</taxon>
        <taxon>Malacostraca</taxon>
        <taxon>Eumalacostraca</taxon>
        <taxon>Eucarida</taxon>
        <taxon>Decapoda</taxon>
        <taxon>Pleocyemata</taxon>
        <taxon>Brachyura</taxon>
        <taxon>Eubrachyura</taxon>
        <taxon>Majoidea</taxon>
        <taxon>Majidae</taxon>
        <taxon>Chionoecetes</taxon>
    </lineage>
</organism>
<dbReference type="GO" id="GO:0060090">
    <property type="term" value="F:molecular adaptor activity"/>
    <property type="evidence" value="ECO:0007669"/>
    <property type="project" value="TreeGrafter"/>
</dbReference>
<dbReference type="PANTHER" id="PTHR13162">
    <property type="entry name" value="CCR4-NOT TRANSCRIPTION COMPLEX"/>
    <property type="match status" value="1"/>
</dbReference>
<dbReference type="EMBL" id="JACEEZ010004224">
    <property type="protein sequence ID" value="KAG0726557.1"/>
    <property type="molecule type" value="Genomic_DNA"/>
</dbReference>
<evidence type="ECO:0000259" key="2">
    <source>
        <dbReference type="Pfam" id="PF12842"/>
    </source>
</evidence>
<feature type="compositionally biased region" description="Pro residues" evidence="1">
    <location>
        <begin position="87"/>
        <end position="112"/>
    </location>
</feature>
<sequence>MTPSTPPQDLKPGLVLNDRERLARLKPQLSVPGGSKRAESTPLFPALPVFAPASFMPKTSWSQAVPPGVVVEGGTPGLQSSSVGATPTPPTVLPPHPSTTPTPLQPQQPPASEPRFIYSEISVSSLRGLEPHISVSVPQVCGVATNAQLKQLVRHAVELAVQEIVAAVIERSIKIAITTAEHIIKKDFALDPDESRMRAATHHMVRNLTAAMAMITCRDYLATNITKSIKQGLMQAFSRVSGRAPSA</sequence>
<dbReference type="InterPro" id="IPR024557">
    <property type="entry name" value="CNOT1_dom_4"/>
</dbReference>
<dbReference type="AlphaFoldDB" id="A0A8J5D1W7"/>
<keyword evidence="4" id="KW-1185">Reference proteome</keyword>
<comment type="caution">
    <text evidence="3">The sequence shown here is derived from an EMBL/GenBank/DDBJ whole genome shotgun (WGS) entry which is preliminary data.</text>
</comment>
<gene>
    <name evidence="3" type="primary">cnot1_2</name>
    <name evidence="3" type="ORF">GWK47_036291</name>
</gene>
<dbReference type="GO" id="GO:0000288">
    <property type="term" value="P:nuclear-transcribed mRNA catabolic process, deadenylation-dependent decay"/>
    <property type="evidence" value="ECO:0007669"/>
    <property type="project" value="TreeGrafter"/>
</dbReference>